<feature type="compositionally biased region" description="Low complexity" evidence="2">
    <location>
        <begin position="161"/>
        <end position="175"/>
    </location>
</feature>
<protein>
    <submittedName>
        <fullName evidence="4">Integrating conjugative element protein</fullName>
    </submittedName>
</protein>
<evidence type="ECO:0000256" key="3">
    <source>
        <dbReference type="SAM" id="Phobius"/>
    </source>
</evidence>
<evidence type="ECO:0000256" key="2">
    <source>
        <dbReference type="SAM" id="MobiDB-lite"/>
    </source>
</evidence>
<keyword evidence="1" id="KW-0175">Coiled coil</keyword>
<dbReference type="AlphaFoldDB" id="A0AAC8UC33"/>
<accession>A0AAC8UC33</accession>
<keyword evidence="3" id="KW-1133">Transmembrane helix</keyword>
<feature type="region of interest" description="Disordered" evidence="2">
    <location>
        <begin position="154"/>
        <end position="175"/>
    </location>
</feature>
<evidence type="ECO:0000256" key="1">
    <source>
        <dbReference type="SAM" id="Coils"/>
    </source>
</evidence>
<feature type="coiled-coil region" evidence="1">
    <location>
        <begin position="84"/>
        <end position="140"/>
    </location>
</feature>
<dbReference type="EMBL" id="CP011219">
    <property type="protein sequence ID" value="AKO32289.1"/>
    <property type="molecule type" value="Genomic_DNA"/>
</dbReference>
<feature type="region of interest" description="Disordered" evidence="2">
    <location>
        <begin position="216"/>
        <end position="238"/>
    </location>
</feature>
<evidence type="ECO:0000313" key="4">
    <source>
        <dbReference type="EMBL" id="AKO32289.1"/>
    </source>
</evidence>
<proteinExistence type="predicted"/>
<sequence>MQANKGFYVVIAIVIFAMGLMSWFLFGGSGTDSTPSRSQQKAFLDTSLKDLSPDTLRAMGIEGDTPNDTVRTLIGKSKANEKLINEVISKNEKLIAETSRLQKKQDDVDYQIQQAVQSEAGALVDELQTLKNEILQLKDSTQKQAASVIGNNGSNEALPINGATNAGGDTTTDNNTVRWVTPSDQIAMDDKGNLLPLGNIGTSSNAKFGFPVDFKPKSSPDTPNSVKTQPFSEENNSVTAKKGKEVPFFTIAPNSTLTNSVAMTALVGRVPIDNNVTEPYPFKLLIGRDNLIANGIELPDIEGAIVSGTATGDWTLSCVRGDVKSLTFVFTDGRIVSTDSGDSKSGENIGWLSDPYGIPCIQGTRKTNAPEYLGTNFLLAGASAAAQGMAQSQTTTVVDGNAVIGAVTGNNGKYILGQALGSGLKDTADWFRQRYGQTFDAVYVPPGQEVAVHINKEIKIDYSTGGRKVKYGQSSRTSALD</sequence>
<keyword evidence="3" id="KW-0472">Membrane</keyword>
<gene>
    <name evidence="4" type="ORF">RZ57_03695</name>
</gene>
<feature type="transmembrane region" description="Helical" evidence="3">
    <location>
        <begin position="7"/>
        <end position="26"/>
    </location>
</feature>
<dbReference type="Proteomes" id="UP000060132">
    <property type="component" value="Chromosome"/>
</dbReference>
<dbReference type="RefSeq" id="WP_064083209.1">
    <property type="nucleotide sequence ID" value="NZ_CP011218.1"/>
</dbReference>
<feature type="compositionally biased region" description="Polar residues" evidence="2">
    <location>
        <begin position="219"/>
        <end position="238"/>
    </location>
</feature>
<keyword evidence="3" id="KW-0812">Transmembrane</keyword>
<organism evidence="4 5">
    <name type="scientific">Haemophilus ducreyi</name>
    <dbReference type="NCBI Taxonomy" id="730"/>
    <lineage>
        <taxon>Bacteria</taxon>
        <taxon>Pseudomonadati</taxon>
        <taxon>Pseudomonadota</taxon>
        <taxon>Gammaproteobacteria</taxon>
        <taxon>Pasteurellales</taxon>
        <taxon>Pasteurellaceae</taxon>
        <taxon>Haemophilus</taxon>
    </lineage>
</organism>
<reference evidence="4 5" key="1">
    <citation type="journal article" date="2015" name="PLoS Negl. Trop. Dis.">
        <title>Haemophilus ducreyi Cutaneous Ulcer Strains Are Nearly Identical to Class I Genital Ulcer Strains.</title>
        <authorList>
            <person name="Gangaiah D."/>
            <person name="Webb K.M."/>
            <person name="Humphreys T.L."/>
            <person name="Fortney K.R."/>
            <person name="Toh E."/>
            <person name="Tai A."/>
            <person name="Katz S.S."/>
            <person name="Pillay A."/>
            <person name="Chen C.Y."/>
            <person name="Roberts S.A."/>
            <person name="Munson R.S.Jr."/>
            <person name="Spinola S.M."/>
        </authorList>
    </citation>
    <scope>NUCLEOTIDE SEQUENCE [LARGE SCALE GENOMIC DNA]</scope>
    <source>
        <strain evidence="5">CLU2</strain>
    </source>
</reference>
<dbReference type="NCBIfam" id="TIGR03752">
    <property type="entry name" value="conj_TIGR03752"/>
    <property type="match status" value="1"/>
</dbReference>
<dbReference type="InterPro" id="IPR021207">
    <property type="entry name" value="Integr_conj_element_PFL4705"/>
</dbReference>
<evidence type="ECO:0000313" key="5">
    <source>
        <dbReference type="Proteomes" id="UP000060132"/>
    </source>
</evidence>
<name>A0AAC8UC33_HAEDC</name>